<dbReference type="Pfam" id="PF01284">
    <property type="entry name" value="MARVEL"/>
    <property type="match status" value="1"/>
</dbReference>
<organism evidence="8">
    <name type="scientific">Neodiprion lecontei</name>
    <name type="common">Redheaded pine sawfly</name>
    <dbReference type="NCBI Taxonomy" id="441921"/>
    <lineage>
        <taxon>Eukaryota</taxon>
        <taxon>Metazoa</taxon>
        <taxon>Ecdysozoa</taxon>
        <taxon>Arthropoda</taxon>
        <taxon>Hexapoda</taxon>
        <taxon>Insecta</taxon>
        <taxon>Pterygota</taxon>
        <taxon>Neoptera</taxon>
        <taxon>Endopterygota</taxon>
        <taxon>Hymenoptera</taxon>
        <taxon>Tenthredinoidea</taxon>
        <taxon>Diprionidae</taxon>
        <taxon>Diprioninae</taxon>
        <taxon>Neodiprion</taxon>
    </lineage>
</organism>
<evidence type="ECO:0000256" key="1">
    <source>
        <dbReference type="ARBA" id="ARBA00004141"/>
    </source>
</evidence>
<comment type="subcellular location">
    <subcellularLocation>
        <location evidence="1">Membrane</location>
        <topology evidence="1">Multi-pass membrane protein</topology>
    </subcellularLocation>
</comment>
<dbReference type="InParanoid" id="A0A6J0BN04"/>
<evidence type="ECO:0000256" key="4">
    <source>
        <dbReference type="ARBA" id="ARBA00023136"/>
    </source>
</evidence>
<sequence length="154" mass="17252">MPDKSVRSNVRSRIKNFASEAPFFCKVIELILCVIAVGLIVDPFNNLQMKPDVNHAGLIHVSMCGYILINAIIILCYLLGERQPKRMSIIFAVVGAILCCASGVVLIYDWSKLQQDMIYKYWDQYSNQVVASGVFALLASVVFLIEAFVTRKSE</sequence>
<dbReference type="PANTHER" id="PTHR36692:SF2">
    <property type="entry name" value="GEO12064P1"/>
    <property type="match status" value="1"/>
</dbReference>
<dbReference type="Proteomes" id="UP000829291">
    <property type="component" value="Chromosome 2"/>
</dbReference>
<feature type="domain" description="MARVEL" evidence="6">
    <location>
        <begin position="22"/>
        <end position="148"/>
    </location>
</feature>
<feature type="transmembrane region" description="Helical" evidence="5">
    <location>
        <begin position="87"/>
        <end position="108"/>
    </location>
</feature>
<dbReference type="GeneID" id="107221231"/>
<keyword evidence="4 5" id="KW-0472">Membrane</keyword>
<keyword evidence="3 5" id="KW-1133">Transmembrane helix</keyword>
<evidence type="ECO:0000256" key="5">
    <source>
        <dbReference type="SAM" id="Phobius"/>
    </source>
</evidence>
<dbReference type="PANTHER" id="PTHR36692">
    <property type="entry name" value="PROTEIN SNAKESKIN"/>
    <property type="match status" value="1"/>
</dbReference>
<reference evidence="8" key="1">
    <citation type="submission" date="2025-08" db="UniProtKB">
        <authorList>
            <consortium name="RefSeq"/>
        </authorList>
    </citation>
    <scope>IDENTIFICATION</scope>
    <source>
        <tissue evidence="8">Thorax and Abdomen</tissue>
    </source>
</reference>
<name>A0A6J0BN04_NEOLC</name>
<gene>
    <name evidence="8" type="primary">LOC107221231</name>
</gene>
<dbReference type="AlphaFoldDB" id="A0A6J0BN04"/>
<dbReference type="GO" id="GO:0019991">
    <property type="term" value="P:septate junction assembly"/>
    <property type="evidence" value="ECO:0007669"/>
    <property type="project" value="InterPro"/>
</dbReference>
<evidence type="ECO:0000256" key="3">
    <source>
        <dbReference type="ARBA" id="ARBA00022989"/>
    </source>
</evidence>
<proteinExistence type="predicted"/>
<keyword evidence="7" id="KW-1185">Reference proteome</keyword>
<dbReference type="OrthoDB" id="8187586at2759"/>
<evidence type="ECO:0000313" key="8">
    <source>
        <dbReference type="RefSeq" id="XP_015515632.1"/>
    </source>
</evidence>
<evidence type="ECO:0000256" key="2">
    <source>
        <dbReference type="ARBA" id="ARBA00022692"/>
    </source>
</evidence>
<accession>A0A6J0BN04</accession>
<dbReference type="RefSeq" id="XP_015515632.1">
    <property type="nucleotide sequence ID" value="XM_015660146.2"/>
</dbReference>
<keyword evidence="2 5" id="KW-0812">Transmembrane</keyword>
<dbReference type="KEGG" id="nlo:107221231"/>
<feature type="transmembrane region" description="Helical" evidence="5">
    <location>
        <begin position="21"/>
        <end position="41"/>
    </location>
</feature>
<dbReference type="GO" id="GO:0005886">
    <property type="term" value="C:plasma membrane"/>
    <property type="evidence" value="ECO:0007669"/>
    <property type="project" value="TreeGrafter"/>
</dbReference>
<protein>
    <submittedName>
        <fullName evidence="8">Uncharacterized protein LOC107221231</fullName>
    </submittedName>
</protein>
<evidence type="ECO:0000313" key="7">
    <source>
        <dbReference type="Proteomes" id="UP000829291"/>
    </source>
</evidence>
<feature type="transmembrane region" description="Helical" evidence="5">
    <location>
        <begin position="128"/>
        <end position="149"/>
    </location>
</feature>
<evidence type="ECO:0000259" key="6">
    <source>
        <dbReference type="Pfam" id="PF01284"/>
    </source>
</evidence>
<feature type="transmembrane region" description="Helical" evidence="5">
    <location>
        <begin position="57"/>
        <end position="80"/>
    </location>
</feature>
<dbReference type="InterPro" id="IPR038976">
    <property type="entry name" value="Ssk"/>
</dbReference>
<dbReference type="InterPro" id="IPR008253">
    <property type="entry name" value="Marvel"/>
</dbReference>